<dbReference type="InterPro" id="IPR016166">
    <property type="entry name" value="FAD-bd_PCMH"/>
</dbReference>
<dbReference type="PROSITE" id="PS51387">
    <property type="entry name" value="FAD_PCMH"/>
    <property type="match status" value="1"/>
</dbReference>
<dbReference type="PANTHER" id="PTHR43762:SF1">
    <property type="entry name" value="D-ARABINONO-1,4-LACTONE OXIDASE"/>
    <property type="match status" value="1"/>
</dbReference>
<dbReference type="GO" id="GO:0071949">
    <property type="term" value="F:FAD binding"/>
    <property type="evidence" value="ECO:0007669"/>
    <property type="project" value="InterPro"/>
</dbReference>
<evidence type="ECO:0000259" key="2">
    <source>
        <dbReference type="PROSITE" id="PS51387"/>
    </source>
</evidence>
<keyword evidence="1" id="KW-0560">Oxidoreductase</keyword>
<reference evidence="4" key="1">
    <citation type="submission" date="2020-05" db="EMBL/GenBank/DDBJ databases">
        <authorList>
            <person name="Chiriac C."/>
            <person name="Salcher M."/>
            <person name="Ghai R."/>
            <person name="Kavagutti S V."/>
        </authorList>
    </citation>
    <scope>NUCLEOTIDE SEQUENCE</scope>
</reference>
<evidence type="ECO:0000313" key="4">
    <source>
        <dbReference type="EMBL" id="CAB4567876.1"/>
    </source>
</evidence>
<dbReference type="InterPro" id="IPR006094">
    <property type="entry name" value="Oxid_FAD_bind_N"/>
</dbReference>
<dbReference type="SUPFAM" id="SSF56176">
    <property type="entry name" value="FAD-binding/transporter-associated domain-like"/>
    <property type="match status" value="1"/>
</dbReference>
<dbReference type="Pfam" id="PF04030">
    <property type="entry name" value="ALO"/>
    <property type="match status" value="1"/>
</dbReference>
<protein>
    <submittedName>
        <fullName evidence="4">Unannotated protein</fullName>
    </submittedName>
</protein>
<dbReference type="Pfam" id="PF01565">
    <property type="entry name" value="FAD_binding_4"/>
    <property type="match status" value="1"/>
</dbReference>
<evidence type="ECO:0000313" key="5">
    <source>
        <dbReference type="EMBL" id="CAB4578056.1"/>
    </source>
</evidence>
<dbReference type="EMBL" id="CAEZTG010000183">
    <property type="protein sequence ID" value="CAB4578056.1"/>
    <property type="molecule type" value="Genomic_DNA"/>
</dbReference>
<feature type="domain" description="FAD-binding PCMH-type" evidence="2">
    <location>
        <begin position="26"/>
        <end position="200"/>
    </location>
</feature>
<dbReference type="PANTHER" id="PTHR43762">
    <property type="entry name" value="L-GULONOLACTONE OXIDASE"/>
    <property type="match status" value="1"/>
</dbReference>
<dbReference type="InterPro" id="IPR010031">
    <property type="entry name" value="FAD_lactone_oxidase-like"/>
</dbReference>
<dbReference type="AlphaFoldDB" id="A0A6J6DWJ5"/>
<dbReference type="InterPro" id="IPR016169">
    <property type="entry name" value="FAD-bd_PCMH_sub2"/>
</dbReference>
<dbReference type="GO" id="GO:0016020">
    <property type="term" value="C:membrane"/>
    <property type="evidence" value="ECO:0007669"/>
    <property type="project" value="InterPro"/>
</dbReference>
<dbReference type="Gene3D" id="3.30.465.10">
    <property type="match status" value="1"/>
</dbReference>
<proteinExistence type="predicted"/>
<dbReference type="EMBL" id="CAEZVV010000089">
    <property type="protein sequence ID" value="CAB4650665.1"/>
    <property type="molecule type" value="Genomic_DNA"/>
</dbReference>
<evidence type="ECO:0000313" key="7">
    <source>
        <dbReference type="EMBL" id="CAB4667443.1"/>
    </source>
</evidence>
<sequence length="467" mass="50506">MPSTPPEPAAVRAVPSSVELFGWGRTAPSGADVRRPTSPIELQRALPTSFERGLIARGLGRSYGDAAQNAGGTVIETTDVAAFTIHESDPNSDTVLVTADAGASIDRLLHALVPQGLFVPVTPGTRYVTVGGAIAADIHGKNHHLKGSWCNHVVSLHLQLADGSVVEIGPDRDPELFWATAGGMGLTGVILDATFRCPRIGSSQLLVDTDRAADLDAVCELMRSGDHLYDYSVAWIDLMATGANMGRSVLTRGRFASAEEAAPKIGADPYKYSASELVSAPPFMPAGLLNKLSIRAFNELWFRKAPVERRDEIQSIPTFFHPLDMVRGWNRIYGPAGFLQWQFVIPFDATRTLFTIVEEISQSGCTSFLAVLKSFGEGNAAPLSFPAGGWTLALDIPAGVPGLGPLLDRLDNLVVGVGGRIYLAKDSRVRPELLPQMYPRLDEWKTVRERVDPNRRMMSDLARRLGL</sequence>
<accession>A0A6J6DWJ5</accession>
<dbReference type="EMBL" id="CAEZXE010000006">
    <property type="protein sequence ID" value="CAB4667443.1"/>
    <property type="molecule type" value="Genomic_DNA"/>
</dbReference>
<gene>
    <name evidence="3" type="ORF">UFOPK1495_00684</name>
    <name evidence="5" type="ORF">UFOPK1603_01565</name>
    <name evidence="4" type="ORF">UFOPK1711_00323</name>
    <name evidence="6" type="ORF">UFOPK2143_01257</name>
    <name evidence="7" type="ORF">UFOPK2350_00138</name>
</gene>
<evidence type="ECO:0000313" key="6">
    <source>
        <dbReference type="EMBL" id="CAB4650665.1"/>
    </source>
</evidence>
<evidence type="ECO:0000256" key="1">
    <source>
        <dbReference type="ARBA" id="ARBA00023002"/>
    </source>
</evidence>
<dbReference type="GO" id="GO:0003885">
    <property type="term" value="F:D-arabinono-1,4-lactone oxidase activity"/>
    <property type="evidence" value="ECO:0007669"/>
    <property type="project" value="InterPro"/>
</dbReference>
<dbReference type="EMBL" id="CAEZSU010000058">
    <property type="protein sequence ID" value="CAB4548580.1"/>
    <property type="molecule type" value="Genomic_DNA"/>
</dbReference>
<dbReference type="EMBL" id="CAEZTR010000012">
    <property type="protein sequence ID" value="CAB4567876.1"/>
    <property type="molecule type" value="Genomic_DNA"/>
</dbReference>
<evidence type="ECO:0000313" key="3">
    <source>
        <dbReference type="EMBL" id="CAB4548580.1"/>
    </source>
</evidence>
<organism evidence="4">
    <name type="scientific">freshwater metagenome</name>
    <dbReference type="NCBI Taxonomy" id="449393"/>
    <lineage>
        <taxon>unclassified sequences</taxon>
        <taxon>metagenomes</taxon>
        <taxon>ecological metagenomes</taxon>
    </lineage>
</organism>
<dbReference type="InterPro" id="IPR007173">
    <property type="entry name" value="ALO_C"/>
</dbReference>
<dbReference type="InterPro" id="IPR036318">
    <property type="entry name" value="FAD-bd_PCMH-like_sf"/>
</dbReference>
<name>A0A6J6DWJ5_9ZZZZ</name>